<sequence>MGGREVFGLCVFLVKYFDFHTEGSMGTFYTEGAQLAAFPAEKGEGYTIRTTVWLAPFDLGVSQTVLFRAVPTGDHDIYAMELTLERLSGDASSWKRCNQRFMNVIRKQFLIWRTISAEAKDQYREEGRRMIAQEGEQVRG</sequence>
<name>A0A1F6CZV3_HANXR</name>
<evidence type="ECO:0000313" key="2">
    <source>
        <dbReference type="Proteomes" id="UP000178606"/>
    </source>
</evidence>
<evidence type="ECO:0000313" key="1">
    <source>
        <dbReference type="EMBL" id="OGG54706.1"/>
    </source>
</evidence>
<reference evidence="1 2" key="1">
    <citation type="journal article" date="2016" name="Nat. Commun.">
        <title>Thousands of microbial genomes shed light on interconnected biogeochemical processes in an aquifer system.</title>
        <authorList>
            <person name="Anantharaman K."/>
            <person name="Brown C.T."/>
            <person name="Hug L.A."/>
            <person name="Sharon I."/>
            <person name="Castelle C.J."/>
            <person name="Probst A.J."/>
            <person name="Thomas B.C."/>
            <person name="Singh A."/>
            <person name="Wilkins M.J."/>
            <person name="Karaoz U."/>
            <person name="Brodie E.L."/>
            <person name="Williams K.H."/>
            <person name="Hubbard S.S."/>
            <person name="Banfield J.F."/>
        </authorList>
    </citation>
    <scope>NUCLEOTIDE SEQUENCE [LARGE SCALE GENOMIC DNA]</scope>
    <source>
        <strain evidence="2">RIFCSPLOWO2_12_FULL_64_10</strain>
    </source>
</reference>
<accession>A0A1F6CZV3</accession>
<protein>
    <submittedName>
        <fullName evidence="1">Uncharacterized protein</fullName>
    </submittedName>
</protein>
<gene>
    <name evidence="1" type="ORF">A3F84_27640</name>
</gene>
<dbReference type="Proteomes" id="UP000178606">
    <property type="component" value="Unassembled WGS sequence"/>
</dbReference>
<dbReference type="EMBL" id="MFKF01000098">
    <property type="protein sequence ID" value="OGG54706.1"/>
    <property type="molecule type" value="Genomic_DNA"/>
</dbReference>
<organism evidence="1 2">
    <name type="scientific">Handelsmanbacteria sp. (strain RIFCSPLOWO2_12_FULL_64_10)</name>
    <dbReference type="NCBI Taxonomy" id="1817868"/>
    <lineage>
        <taxon>Bacteria</taxon>
        <taxon>Candidatus Handelsmaniibacteriota</taxon>
    </lineage>
</organism>
<proteinExistence type="predicted"/>
<dbReference type="AlphaFoldDB" id="A0A1F6CZV3"/>
<comment type="caution">
    <text evidence="1">The sequence shown here is derived from an EMBL/GenBank/DDBJ whole genome shotgun (WGS) entry which is preliminary data.</text>
</comment>